<feature type="domain" description="Helicase HerA central" evidence="3">
    <location>
        <begin position="405"/>
        <end position="453"/>
    </location>
</feature>
<dbReference type="InterPro" id="IPR027417">
    <property type="entry name" value="P-loop_NTPase"/>
</dbReference>
<reference evidence="7" key="1">
    <citation type="journal article" date="2019" name="Int. J. Syst. Evol. Microbiol.">
        <title>The Global Catalogue of Microorganisms (GCM) 10K type strain sequencing project: providing services to taxonomists for standard genome sequencing and annotation.</title>
        <authorList>
            <consortium name="The Broad Institute Genomics Platform"/>
            <consortium name="The Broad Institute Genome Sequencing Center for Infectious Disease"/>
            <person name="Wu L."/>
            <person name="Ma J."/>
        </authorList>
    </citation>
    <scope>NUCLEOTIDE SEQUENCE [LARGE SCALE GENOMIC DNA]</scope>
    <source>
        <strain evidence="7">KCTC 32255</strain>
    </source>
</reference>
<evidence type="ECO:0000259" key="3">
    <source>
        <dbReference type="Pfam" id="PF01935"/>
    </source>
</evidence>
<evidence type="ECO:0000259" key="4">
    <source>
        <dbReference type="Pfam" id="PF12696"/>
    </source>
</evidence>
<keyword evidence="7" id="KW-1185">Reference proteome</keyword>
<proteinExistence type="predicted"/>
<accession>A0ABW2C3P7</accession>
<dbReference type="PANTHER" id="PTHR30121">
    <property type="entry name" value="UNCHARACTERIZED PROTEIN YJGR-RELATED"/>
    <property type="match status" value="1"/>
</dbReference>
<sequence length="812" mass="88097">MVEQLLVDPWTAIRKLADTAAAWLLAWSPVLGPVLVLVVGAAVLLRAWWFRRCQQALHADARAVTIMAPPTVDPAGALAVWSNLVGLLRPAWKRLIFGQPHLAFESYFDRDGVQLRLWVPGIVPPGLVERAIEAAWPGTRTRTRPADPPLPIEPSGERQVLVTGGVLRLARSEALPIRTDFTADPLRALLGAPAGLGTDDRACVQVLARPATGRRVARARRLARHLRTGRSHHRIGRVFDLLTPRPAAQPSAQPQIDRHTALAYAAQDRAIVAKDRGSHYDTLIRYAVTTHLPRSAARKEYRRAAERIRGRAHAIASAFSTFTEHNYYRRLRLRQPLTVLARRRFRRGDLLSVLELAAIAHLPTDEAIPGVARAGARAVPPPPATPTEGPDIRPLGISDTAHARPVGLHVSDARHHLHVLGATGSGKSTLLAQMILADADRGRGAVVIDPKGDLITDILTRLPLHASHRVVLFDADTRGPVPCLNPLEGDKHSAVDNVVSVFARVFASAWGPRSDDILRAACLTLRADTDTPTLADLSGLLTDPAKRIRHIAKLADDPVLRGFWTSYDQLSDAARAHAIAPVLNKLRAFLLRPFVVKAIAAGPSTVDLSTVLDGGLLLARIPKGSLGDDTSRLLGSLILARIWQATTARSATPQSQRRDAGLYVDEAQNFLTLPYAVEDMLAEARGYRLSMTLAHQHLDQLGRDLSEAISANARTKIYFSVSPRDARELARHTAPHLTDHDLAHLDAFHAAVRPVVNGAEVRPFTITTRPLGPAIPGRARAVRAAAAAHTQPLARSAVSPARAVGADPRRTA</sequence>
<dbReference type="InterPro" id="IPR002789">
    <property type="entry name" value="HerA_central"/>
</dbReference>
<keyword evidence="2" id="KW-0472">Membrane</keyword>
<dbReference type="Gene3D" id="3.40.50.300">
    <property type="entry name" value="P-loop containing nucleotide triphosphate hydrolases"/>
    <property type="match status" value="2"/>
</dbReference>
<evidence type="ECO:0000313" key="7">
    <source>
        <dbReference type="Proteomes" id="UP001596337"/>
    </source>
</evidence>
<evidence type="ECO:0000256" key="1">
    <source>
        <dbReference type="SAM" id="MobiDB-lite"/>
    </source>
</evidence>
<gene>
    <name evidence="6" type="ORF">ACFQGD_22695</name>
</gene>
<dbReference type="Pfam" id="PF01935">
    <property type="entry name" value="DUF87"/>
    <property type="match status" value="1"/>
</dbReference>
<dbReference type="Pfam" id="PF12696">
    <property type="entry name" value="TraG-D_C"/>
    <property type="match status" value="1"/>
</dbReference>
<protein>
    <submittedName>
        <fullName evidence="6">Type IV secretory system conjugative DNA transfer family protein</fullName>
    </submittedName>
</protein>
<dbReference type="InterPro" id="IPR032689">
    <property type="entry name" value="TraG-D_C"/>
</dbReference>
<feature type="domain" description="TraD/TraG TraM recognition site" evidence="4">
    <location>
        <begin position="662"/>
        <end position="729"/>
    </location>
</feature>
<feature type="transmembrane region" description="Helical" evidence="2">
    <location>
        <begin position="20"/>
        <end position="45"/>
    </location>
</feature>
<dbReference type="CDD" id="cd01127">
    <property type="entry name" value="TrwB_TraG_TraD_VirD4"/>
    <property type="match status" value="2"/>
</dbReference>
<name>A0ABW2C3P7_9PSEU</name>
<dbReference type="InterPro" id="IPR051162">
    <property type="entry name" value="T4SS_component"/>
</dbReference>
<keyword evidence="2" id="KW-1133">Transmembrane helix</keyword>
<feature type="region of interest" description="Disordered" evidence="1">
    <location>
        <begin position="376"/>
        <end position="398"/>
    </location>
</feature>
<dbReference type="PANTHER" id="PTHR30121:SF11">
    <property type="entry name" value="AAA+ ATPASE DOMAIN-CONTAINING PROTEIN"/>
    <property type="match status" value="1"/>
</dbReference>
<dbReference type="SUPFAM" id="SSF52540">
    <property type="entry name" value="P-loop containing nucleoside triphosphate hydrolases"/>
    <property type="match status" value="1"/>
</dbReference>
<keyword evidence="2" id="KW-0812">Transmembrane</keyword>
<dbReference type="InterPro" id="IPR058441">
    <property type="entry name" value="DUF8128"/>
</dbReference>
<dbReference type="Proteomes" id="UP001596337">
    <property type="component" value="Unassembled WGS sequence"/>
</dbReference>
<feature type="region of interest" description="Disordered" evidence="1">
    <location>
        <begin position="790"/>
        <end position="812"/>
    </location>
</feature>
<dbReference type="Pfam" id="PF26449">
    <property type="entry name" value="DUF8128"/>
    <property type="match status" value="1"/>
</dbReference>
<dbReference type="RefSeq" id="WP_390183557.1">
    <property type="nucleotide sequence ID" value="NZ_BAABLA010000021.1"/>
</dbReference>
<evidence type="ECO:0000259" key="5">
    <source>
        <dbReference type="Pfam" id="PF26449"/>
    </source>
</evidence>
<comment type="caution">
    <text evidence="6">The sequence shown here is derived from an EMBL/GenBank/DDBJ whole genome shotgun (WGS) entry which is preliminary data.</text>
</comment>
<feature type="domain" description="DUF8128" evidence="5">
    <location>
        <begin position="99"/>
        <end position="366"/>
    </location>
</feature>
<organism evidence="6 7">
    <name type="scientific">Haloechinothrix salitolerans</name>
    <dbReference type="NCBI Taxonomy" id="926830"/>
    <lineage>
        <taxon>Bacteria</taxon>
        <taxon>Bacillati</taxon>
        <taxon>Actinomycetota</taxon>
        <taxon>Actinomycetes</taxon>
        <taxon>Pseudonocardiales</taxon>
        <taxon>Pseudonocardiaceae</taxon>
        <taxon>Haloechinothrix</taxon>
    </lineage>
</organism>
<dbReference type="EMBL" id="JBHSXX010000001">
    <property type="protein sequence ID" value="MFC6869956.1"/>
    <property type="molecule type" value="Genomic_DNA"/>
</dbReference>
<evidence type="ECO:0000313" key="6">
    <source>
        <dbReference type="EMBL" id="MFC6869956.1"/>
    </source>
</evidence>
<evidence type="ECO:0000256" key="2">
    <source>
        <dbReference type="SAM" id="Phobius"/>
    </source>
</evidence>